<dbReference type="KEGG" id="dpp:DICPUDRAFT_18752"/>
<feature type="transmembrane region" description="Helical" evidence="6">
    <location>
        <begin position="142"/>
        <end position="164"/>
    </location>
</feature>
<dbReference type="InterPro" id="IPR001708">
    <property type="entry name" value="YidC/ALB3/OXA1/COX18"/>
</dbReference>
<feature type="domain" description="Membrane insertase YidC/Oxa/ALB C-terminal" evidence="7">
    <location>
        <begin position="144"/>
        <end position="336"/>
    </location>
</feature>
<proteinExistence type="inferred from homology"/>
<feature type="transmembrane region" description="Helical" evidence="6">
    <location>
        <begin position="298"/>
        <end position="322"/>
    </location>
</feature>
<dbReference type="CDD" id="cd20069">
    <property type="entry name" value="5TM_Oxa1-like"/>
    <property type="match status" value="1"/>
</dbReference>
<evidence type="ECO:0000313" key="8">
    <source>
        <dbReference type="EMBL" id="EGC36103.1"/>
    </source>
</evidence>
<dbReference type="GeneID" id="10501233"/>
<dbReference type="GO" id="GO:0032979">
    <property type="term" value="P:protein insertion into mitochondrial inner membrane from matrix"/>
    <property type="evidence" value="ECO:0000318"/>
    <property type="project" value="GO_Central"/>
</dbReference>
<dbReference type="VEuPathDB" id="AmoebaDB:DICPUDRAFT_18752"/>
<evidence type="ECO:0000256" key="3">
    <source>
        <dbReference type="ARBA" id="ARBA00022989"/>
    </source>
</evidence>
<comment type="subcellular location">
    <subcellularLocation>
        <location evidence="1 5">Membrane</location>
        <topology evidence="1 5">Multi-pass membrane protein</topology>
    </subcellularLocation>
</comment>
<evidence type="ECO:0000256" key="2">
    <source>
        <dbReference type="ARBA" id="ARBA00022692"/>
    </source>
</evidence>
<evidence type="ECO:0000256" key="4">
    <source>
        <dbReference type="ARBA" id="ARBA00023136"/>
    </source>
</evidence>
<sequence length="378" mass="42700">MITNNILKRSLYNGIRFNNTRNCLNINKLSTTAILTTSAKSNLNNLSFRNYSTENNNINNNTNSNNIDNFDIKNYIVDPNKINSAASNNNILEPTKLPTDNIDTITINLDKFKINDPELIPITGIPTFIEVCLNKLHQFSHLPWLIIVPTFTVALRLALFPISIKSRVNSARLLEIKPQLDKFKEQQKLLRQKGAPLSERAEVSDKITTILREKGCHPIYSFLLPLSNLPFLVSSVFAFRDMAENYPSLKDAGMLWFPDLASSDPLFILPTICSALYLLATELAFANSQSFLINLVKWVSRIMSVSLILFSPSIPAICYLYWVPSAIFTIAQIQLFNSNKFLKLLGLPQNINSQSTNILNIFSNKVNKDIKYAPELPN</sequence>
<dbReference type="Pfam" id="PF02096">
    <property type="entry name" value="60KD_IMP"/>
    <property type="match status" value="1"/>
</dbReference>
<dbReference type="AlphaFoldDB" id="F0ZIX7"/>
<dbReference type="OrthoDB" id="2148490at2759"/>
<keyword evidence="3 6" id="KW-1133">Transmembrane helix</keyword>
<feature type="non-terminal residue" evidence="8">
    <location>
        <position position="378"/>
    </location>
</feature>
<dbReference type="FunCoup" id="F0ZIX7">
    <property type="interactions" value="205"/>
</dbReference>
<reference evidence="9" key="1">
    <citation type="journal article" date="2011" name="Genome Biol.">
        <title>Comparative genomics of the social amoebae Dictyostelium discoideum and Dictyostelium purpureum.</title>
        <authorList>
            <consortium name="US DOE Joint Genome Institute (JGI-PGF)"/>
            <person name="Sucgang R."/>
            <person name="Kuo A."/>
            <person name="Tian X."/>
            <person name="Salerno W."/>
            <person name="Parikh A."/>
            <person name="Feasley C.L."/>
            <person name="Dalin E."/>
            <person name="Tu H."/>
            <person name="Huang E."/>
            <person name="Barry K."/>
            <person name="Lindquist E."/>
            <person name="Shapiro H."/>
            <person name="Bruce D."/>
            <person name="Schmutz J."/>
            <person name="Salamov A."/>
            <person name="Fey P."/>
            <person name="Gaudet P."/>
            <person name="Anjard C."/>
            <person name="Babu M.M."/>
            <person name="Basu S."/>
            <person name="Bushmanova Y."/>
            <person name="van der Wel H."/>
            <person name="Katoh-Kurasawa M."/>
            <person name="Dinh C."/>
            <person name="Coutinho P.M."/>
            <person name="Saito T."/>
            <person name="Elias M."/>
            <person name="Schaap P."/>
            <person name="Kay R.R."/>
            <person name="Henrissat B."/>
            <person name="Eichinger L."/>
            <person name="Rivero F."/>
            <person name="Putnam N.H."/>
            <person name="West C.M."/>
            <person name="Loomis W.F."/>
            <person name="Chisholm R.L."/>
            <person name="Shaulsky G."/>
            <person name="Strassmann J.E."/>
            <person name="Queller D.C."/>
            <person name="Kuspa A."/>
            <person name="Grigoriev I.V."/>
        </authorList>
    </citation>
    <scope>NUCLEOTIDE SEQUENCE [LARGE SCALE GENOMIC DNA]</scope>
    <source>
        <strain evidence="9">QSDP1</strain>
    </source>
</reference>
<dbReference type="RefSeq" id="XP_003287360.1">
    <property type="nucleotide sequence ID" value="XM_003287312.1"/>
</dbReference>
<keyword evidence="4 6" id="KW-0472">Membrane</keyword>
<dbReference type="GO" id="GO:0005743">
    <property type="term" value="C:mitochondrial inner membrane"/>
    <property type="evidence" value="ECO:0000318"/>
    <property type="project" value="GO_Central"/>
</dbReference>
<dbReference type="Proteomes" id="UP000001064">
    <property type="component" value="Unassembled WGS sequence"/>
</dbReference>
<name>F0ZIX7_DICPU</name>
<evidence type="ECO:0000313" key="9">
    <source>
        <dbReference type="Proteomes" id="UP000001064"/>
    </source>
</evidence>
<evidence type="ECO:0000256" key="5">
    <source>
        <dbReference type="RuleBase" id="RU003945"/>
    </source>
</evidence>
<dbReference type="PANTHER" id="PTHR12428:SF62">
    <property type="entry name" value="MEMBRANE INSERTASE YIDC_OXA_ALB C-TERMINAL DOMAIN-CONTAINING PROTEIN"/>
    <property type="match status" value="1"/>
</dbReference>
<organism evidence="8 9">
    <name type="scientific">Dictyostelium purpureum</name>
    <name type="common">Slime mold</name>
    <dbReference type="NCBI Taxonomy" id="5786"/>
    <lineage>
        <taxon>Eukaryota</taxon>
        <taxon>Amoebozoa</taxon>
        <taxon>Evosea</taxon>
        <taxon>Eumycetozoa</taxon>
        <taxon>Dictyostelia</taxon>
        <taxon>Dictyosteliales</taxon>
        <taxon>Dictyosteliaceae</taxon>
        <taxon>Dictyostelium</taxon>
    </lineage>
</organism>
<dbReference type="OMA" id="FIEVCLN"/>
<dbReference type="GO" id="GO:0032977">
    <property type="term" value="F:membrane insertase activity"/>
    <property type="evidence" value="ECO:0000318"/>
    <property type="project" value="GO_Central"/>
</dbReference>
<dbReference type="STRING" id="5786.F0ZIX7"/>
<keyword evidence="2 5" id="KW-0812">Transmembrane</keyword>
<evidence type="ECO:0000256" key="1">
    <source>
        <dbReference type="ARBA" id="ARBA00004141"/>
    </source>
</evidence>
<feature type="transmembrane region" description="Helical" evidence="6">
    <location>
        <begin position="219"/>
        <end position="239"/>
    </location>
</feature>
<keyword evidence="9" id="KW-1185">Reference proteome</keyword>
<protein>
    <recommendedName>
        <fullName evidence="7">Membrane insertase YidC/Oxa/ALB C-terminal domain-containing protein</fullName>
    </recommendedName>
</protein>
<comment type="similarity">
    <text evidence="5">Belongs to the OXA1/ALB3/YidC family.</text>
</comment>
<dbReference type="eggNOG" id="KOG1239">
    <property type="taxonomic scope" value="Eukaryota"/>
</dbReference>
<dbReference type="InParanoid" id="F0ZIX7"/>
<dbReference type="InterPro" id="IPR028055">
    <property type="entry name" value="YidC/Oxa/ALB_C"/>
</dbReference>
<feature type="transmembrane region" description="Helical" evidence="6">
    <location>
        <begin position="266"/>
        <end position="286"/>
    </location>
</feature>
<dbReference type="PANTHER" id="PTHR12428">
    <property type="entry name" value="OXA1"/>
    <property type="match status" value="1"/>
</dbReference>
<gene>
    <name evidence="8" type="ORF">DICPUDRAFT_18752</name>
</gene>
<accession>F0ZIX7</accession>
<dbReference type="EMBL" id="GL871037">
    <property type="protein sequence ID" value="EGC36103.1"/>
    <property type="molecule type" value="Genomic_DNA"/>
</dbReference>
<evidence type="ECO:0000259" key="7">
    <source>
        <dbReference type="Pfam" id="PF02096"/>
    </source>
</evidence>
<evidence type="ECO:0000256" key="6">
    <source>
        <dbReference type="SAM" id="Phobius"/>
    </source>
</evidence>